<dbReference type="AlphaFoldDB" id="A0A6J7EHA9"/>
<protein>
    <submittedName>
        <fullName evidence="3">Unannotated protein</fullName>
    </submittedName>
</protein>
<accession>A0A6J7EHA9</accession>
<organism evidence="3">
    <name type="scientific">freshwater metagenome</name>
    <dbReference type="NCBI Taxonomy" id="449393"/>
    <lineage>
        <taxon>unclassified sequences</taxon>
        <taxon>metagenomes</taxon>
        <taxon>ecological metagenomes</taxon>
    </lineage>
</organism>
<feature type="transmembrane region" description="Helical" evidence="2">
    <location>
        <begin position="47"/>
        <end position="65"/>
    </location>
</feature>
<evidence type="ECO:0000313" key="3">
    <source>
        <dbReference type="EMBL" id="CAB4880680.1"/>
    </source>
</evidence>
<keyword evidence="2" id="KW-0812">Transmembrane</keyword>
<proteinExistence type="predicted"/>
<evidence type="ECO:0000256" key="2">
    <source>
        <dbReference type="SAM" id="Phobius"/>
    </source>
</evidence>
<keyword evidence="2" id="KW-0472">Membrane</keyword>
<evidence type="ECO:0000256" key="1">
    <source>
        <dbReference type="SAM" id="MobiDB-lite"/>
    </source>
</evidence>
<dbReference type="EMBL" id="CAFBLM010000093">
    <property type="protein sequence ID" value="CAB4880680.1"/>
    <property type="molecule type" value="Genomic_DNA"/>
</dbReference>
<name>A0A6J7EHA9_9ZZZZ</name>
<keyword evidence="2" id="KW-1133">Transmembrane helix</keyword>
<gene>
    <name evidence="3" type="ORF">UFOPK3401_01418</name>
</gene>
<sequence length="73" mass="7104">MPAVTGKQDVTAKAGVQLGTPVDEGGGSGGGVPDESGSPLANTGADLVIPTAILGMLLVGLGIGARRLARRTH</sequence>
<reference evidence="3" key="1">
    <citation type="submission" date="2020-05" db="EMBL/GenBank/DDBJ databases">
        <authorList>
            <person name="Chiriac C."/>
            <person name="Salcher M."/>
            <person name="Ghai R."/>
            <person name="Kavagutti S V."/>
        </authorList>
    </citation>
    <scope>NUCLEOTIDE SEQUENCE</scope>
</reference>
<feature type="region of interest" description="Disordered" evidence="1">
    <location>
        <begin position="1"/>
        <end position="43"/>
    </location>
</feature>